<keyword evidence="2" id="KW-0732">Signal</keyword>
<dbReference type="SUPFAM" id="SSF56281">
    <property type="entry name" value="Metallo-hydrolase/oxidoreductase"/>
    <property type="match status" value="1"/>
</dbReference>
<organism evidence="4 5">
    <name type="scientific">Thiohalobacter thiocyanaticus</name>
    <dbReference type="NCBI Taxonomy" id="585455"/>
    <lineage>
        <taxon>Bacteria</taxon>
        <taxon>Pseudomonadati</taxon>
        <taxon>Pseudomonadota</taxon>
        <taxon>Gammaproteobacteria</taxon>
        <taxon>Thiohalobacterales</taxon>
        <taxon>Thiohalobacteraceae</taxon>
        <taxon>Thiohalobacter</taxon>
    </lineage>
</organism>
<evidence type="ECO:0000259" key="3">
    <source>
        <dbReference type="SMART" id="SM00849"/>
    </source>
</evidence>
<gene>
    <name evidence="4" type="ORF">D6C00_15065</name>
</gene>
<dbReference type="InterPro" id="IPR050855">
    <property type="entry name" value="NDM-1-like"/>
</dbReference>
<dbReference type="InterPro" id="IPR001279">
    <property type="entry name" value="Metallo-B-lactamas"/>
</dbReference>
<dbReference type="GO" id="GO:0016787">
    <property type="term" value="F:hydrolase activity"/>
    <property type="evidence" value="ECO:0007669"/>
    <property type="project" value="UniProtKB-KW"/>
</dbReference>
<feature type="chain" id="PRO_5019221680" evidence="2">
    <location>
        <begin position="27"/>
        <end position="318"/>
    </location>
</feature>
<keyword evidence="5" id="KW-1185">Reference proteome</keyword>
<comment type="similarity">
    <text evidence="1">Belongs to the metallo-beta-lactamase superfamily. Class-B beta-lactamase family.</text>
</comment>
<proteinExistence type="inferred from homology"/>
<dbReference type="Gene3D" id="3.60.15.10">
    <property type="entry name" value="Ribonuclease Z/Hydroxyacylglutathione hydrolase-like"/>
    <property type="match status" value="1"/>
</dbReference>
<name>A0A426QE82_9GAMM</name>
<dbReference type="OrthoDB" id="420651at2"/>
<evidence type="ECO:0000256" key="2">
    <source>
        <dbReference type="SAM" id="SignalP"/>
    </source>
</evidence>
<accession>A0A426QE82</accession>
<reference evidence="4 5" key="1">
    <citation type="journal article" date="2010" name="Int. J. Syst. Evol. Microbiol.">
        <title>Thiohalobacter thiocyanaticus gen. nov., sp. nov., a moderately halophilic, sulfur-oxidizing gammaproteobacterium from hypersaline lakes, that utilizes thiocyanate.</title>
        <authorList>
            <person name="Sorokin D.Y."/>
            <person name="Kovaleva O.L."/>
            <person name="Tourova T.P."/>
            <person name="Muyzer G."/>
        </authorList>
    </citation>
    <scope>NUCLEOTIDE SEQUENCE [LARGE SCALE GENOMIC DNA]</scope>
    <source>
        <strain evidence="4 5">Hrh1</strain>
    </source>
</reference>
<protein>
    <submittedName>
        <fullName evidence="4">MBL fold metallo-hydrolase</fullName>
    </submittedName>
</protein>
<dbReference type="PANTHER" id="PTHR42951">
    <property type="entry name" value="METALLO-BETA-LACTAMASE DOMAIN-CONTAINING"/>
    <property type="match status" value="1"/>
</dbReference>
<evidence type="ECO:0000256" key="1">
    <source>
        <dbReference type="ARBA" id="ARBA00005250"/>
    </source>
</evidence>
<dbReference type="AlphaFoldDB" id="A0A426QE82"/>
<evidence type="ECO:0000313" key="4">
    <source>
        <dbReference type="EMBL" id="RRQ20070.1"/>
    </source>
</evidence>
<dbReference type="InterPro" id="IPR036866">
    <property type="entry name" value="RibonucZ/Hydroxyglut_hydro"/>
</dbReference>
<dbReference type="RefSeq" id="WP_125182632.1">
    <property type="nucleotide sequence ID" value="NZ_QZMU01000002.1"/>
</dbReference>
<dbReference type="EMBL" id="QZMU01000002">
    <property type="protein sequence ID" value="RRQ20070.1"/>
    <property type="molecule type" value="Genomic_DNA"/>
</dbReference>
<keyword evidence="4" id="KW-0378">Hydrolase</keyword>
<evidence type="ECO:0000313" key="5">
    <source>
        <dbReference type="Proteomes" id="UP000287798"/>
    </source>
</evidence>
<dbReference type="Proteomes" id="UP000287798">
    <property type="component" value="Unassembled WGS sequence"/>
</dbReference>
<comment type="caution">
    <text evidence="4">The sequence shown here is derived from an EMBL/GenBank/DDBJ whole genome shotgun (WGS) entry which is preliminary data.</text>
</comment>
<dbReference type="Pfam" id="PF00753">
    <property type="entry name" value="Lactamase_B"/>
    <property type="match status" value="1"/>
</dbReference>
<dbReference type="GO" id="GO:0017001">
    <property type="term" value="P:antibiotic catabolic process"/>
    <property type="evidence" value="ECO:0007669"/>
    <property type="project" value="UniProtKB-ARBA"/>
</dbReference>
<sequence>MYRQASPTLTGLLLLALLLSYGAAHAGDILPPPERVGPHSYAWVGPYGPPTRDNQGFRMNLGFVVGEQAVAVIDSGYGPAMAEAMLQHIRRITDRPVRYVINTNSQPHRIMGNPVFRRQGARILAAEAAVARMRDSGQQFAATVARVLERDPADIPIPRVPDELLSESRTIDLGDQVQVTVRPVGHAHTAGSSIVEVRPDGVVFAGDVLYRGRLLALLPVSRLEGWITSYDMLRDYPQATLFVPGHGEPGPLAAFEQPTYAYLTTLRDHMAAAAQEWIGLDEAIDGLDQSDWRELADFEALAGRNAHQAYLEFEGSDF</sequence>
<dbReference type="PANTHER" id="PTHR42951:SF4">
    <property type="entry name" value="ACYL-COENZYME A THIOESTERASE MBLAC2"/>
    <property type="match status" value="1"/>
</dbReference>
<feature type="signal peptide" evidence="2">
    <location>
        <begin position="1"/>
        <end position="26"/>
    </location>
</feature>
<dbReference type="CDD" id="cd16282">
    <property type="entry name" value="metallo-hydrolase-like_MBL-fold"/>
    <property type="match status" value="1"/>
</dbReference>
<dbReference type="SMART" id="SM00849">
    <property type="entry name" value="Lactamase_B"/>
    <property type="match status" value="1"/>
</dbReference>
<feature type="domain" description="Metallo-beta-lactamase" evidence="3">
    <location>
        <begin position="58"/>
        <end position="246"/>
    </location>
</feature>